<keyword evidence="6 9" id="KW-0804">Transcription</keyword>
<evidence type="ECO:0000313" key="12">
    <source>
        <dbReference type="EMBL" id="KAF7838328.1"/>
    </source>
</evidence>
<keyword evidence="3 9" id="KW-0862">Zinc</keyword>
<sequence>MDFSMDSPHHWLQGTSMEEVEECGIMESLCTPSASGIVERRVRPPQEQAVKCPRCDSSNTKFCYYNNYSLSQPRYFCKTCRRYWTKGGTLRNIPVGGGCRKNKKISSNKKSNPHINHNNNNNNDVVPPNNKLPPPHLYEPNMGLMLDHFHSPFNNNNGLLLGPNFQGFGGNFNYNYNYNLGSFDDAYNSNYVMDYSSSSSSQQRLMVPPHDDHHNEEQLLNVGGIMIDDDDDVKPNPKILALEWQDNVQGCSDVGKQPFGGYMGMGGLGSSWTGMINGYGSSTTNSFL</sequence>
<dbReference type="PANTHER" id="PTHR31992">
    <property type="entry name" value="DOF ZINC FINGER PROTEIN DOF1.4-RELATED"/>
    <property type="match status" value="1"/>
</dbReference>
<evidence type="ECO:0000313" key="13">
    <source>
        <dbReference type="Proteomes" id="UP000634136"/>
    </source>
</evidence>
<dbReference type="GO" id="GO:0005634">
    <property type="term" value="C:nucleus"/>
    <property type="evidence" value="ECO:0007669"/>
    <property type="project" value="UniProtKB-SubCell"/>
</dbReference>
<comment type="caution">
    <text evidence="12">The sequence shown here is derived from an EMBL/GenBank/DDBJ whole genome shotgun (WGS) entry which is preliminary data.</text>
</comment>
<feature type="region of interest" description="Disordered" evidence="10">
    <location>
        <begin position="101"/>
        <end position="133"/>
    </location>
</feature>
<dbReference type="AlphaFoldDB" id="A0A834X4B8"/>
<keyword evidence="13" id="KW-1185">Reference proteome</keyword>
<keyword evidence="7 8" id="KW-0539">Nucleus</keyword>
<dbReference type="Proteomes" id="UP000634136">
    <property type="component" value="Unassembled WGS sequence"/>
</dbReference>
<reference evidence="12" key="1">
    <citation type="submission" date="2020-09" db="EMBL/GenBank/DDBJ databases">
        <title>Genome-Enabled Discovery of Anthraquinone Biosynthesis in Senna tora.</title>
        <authorList>
            <person name="Kang S.-H."/>
            <person name="Pandey R.P."/>
            <person name="Lee C.-M."/>
            <person name="Sim J.-S."/>
            <person name="Jeong J.-T."/>
            <person name="Choi B.-S."/>
            <person name="Jung M."/>
            <person name="Ginzburg D."/>
            <person name="Zhao K."/>
            <person name="Won S.Y."/>
            <person name="Oh T.-J."/>
            <person name="Yu Y."/>
            <person name="Kim N.-H."/>
            <person name="Lee O.R."/>
            <person name="Lee T.-H."/>
            <person name="Bashyal P."/>
            <person name="Kim T.-S."/>
            <person name="Lee W.-H."/>
            <person name="Kawkins C."/>
            <person name="Kim C.-K."/>
            <person name="Kim J.S."/>
            <person name="Ahn B.O."/>
            <person name="Rhee S.Y."/>
            <person name="Sohng J.K."/>
        </authorList>
    </citation>
    <scope>NUCLEOTIDE SEQUENCE</scope>
    <source>
        <tissue evidence="12">Leaf</tissue>
    </source>
</reference>
<feature type="domain" description="Dof-type" evidence="11">
    <location>
        <begin position="50"/>
        <end position="104"/>
    </location>
</feature>
<dbReference type="InterPro" id="IPR045174">
    <property type="entry name" value="Dof"/>
</dbReference>
<dbReference type="InterPro" id="IPR003851">
    <property type="entry name" value="Znf_Dof"/>
</dbReference>
<dbReference type="GO" id="GO:0003677">
    <property type="term" value="F:DNA binding"/>
    <property type="evidence" value="ECO:0007669"/>
    <property type="project" value="UniProtKB-UniRule"/>
</dbReference>
<evidence type="ECO:0000256" key="3">
    <source>
        <dbReference type="ARBA" id="ARBA00022833"/>
    </source>
</evidence>
<evidence type="ECO:0000259" key="11">
    <source>
        <dbReference type="PROSITE" id="PS50884"/>
    </source>
</evidence>
<comment type="function">
    <text evidence="9">Transcription factor that binds specifically to a 5'-AA[AG]G-3' consensus core sequence.</text>
</comment>
<evidence type="ECO:0000256" key="5">
    <source>
        <dbReference type="ARBA" id="ARBA00023125"/>
    </source>
</evidence>
<keyword evidence="2 8" id="KW-0863">Zinc-finger</keyword>
<evidence type="ECO:0000256" key="7">
    <source>
        <dbReference type="ARBA" id="ARBA00023242"/>
    </source>
</evidence>
<proteinExistence type="predicted"/>
<organism evidence="12 13">
    <name type="scientific">Senna tora</name>
    <dbReference type="NCBI Taxonomy" id="362788"/>
    <lineage>
        <taxon>Eukaryota</taxon>
        <taxon>Viridiplantae</taxon>
        <taxon>Streptophyta</taxon>
        <taxon>Embryophyta</taxon>
        <taxon>Tracheophyta</taxon>
        <taxon>Spermatophyta</taxon>
        <taxon>Magnoliopsida</taxon>
        <taxon>eudicotyledons</taxon>
        <taxon>Gunneridae</taxon>
        <taxon>Pentapetalae</taxon>
        <taxon>rosids</taxon>
        <taxon>fabids</taxon>
        <taxon>Fabales</taxon>
        <taxon>Fabaceae</taxon>
        <taxon>Caesalpinioideae</taxon>
        <taxon>Cassia clade</taxon>
        <taxon>Senna</taxon>
    </lineage>
</organism>
<comment type="subcellular location">
    <subcellularLocation>
        <location evidence="8 9">Nucleus</location>
    </subcellularLocation>
</comment>
<keyword evidence="1 9" id="KW-0479">Metal-binding</keyword>
<protein>
    <recommendedName>
        <fullName evidence="9">Dof zinc finger protein</fullName>
    </recommendedName>
</protein>
<evidence type="ECO:0000256" key="8">
    <source>
        <dbReference type="PROSITE-ProRule" id="PRU00071"/>
    </source>
</evidence>
<dbReference type="GO" id="GO:0003700">
    <property type="term" value="F:DNA-binding transcription factor activity"/>
    <property type="evidence" value="ECO:0007669"/>
    <property type="project" value="UniProtKB-UniRule"/>
</dbReference>
<name>A0A834X4B8_9FABA</name>
<accession>A0A834X4B8</accession>
<dbReference type="EMBL" id="JAAIUW010000003">
    <property type="protein sequence ID" value="KAF7838328.1"/>
    <property type="molecule type" value="Genomic_DNA"/>
</dbReference>
<dbReference type="Pfam" id="PF02701">
    <property type="entry name" value="Zn_ribbon_Dof"/>
    <property type="match status" value="1"/>
</dbReference>
<evidence type="ECO:0000256" key="9">
    <source>
        <dbReference type="RuleBase" id="RU369094"/>
    </source>
</evidence>
<evidence type="ECO:0000256" key="4">
    <source>
        <dbReference type="ARBA" id="ARBA00023015"/>
    </source>
</evidence>
<evidence type="ECO:0000256" key="10">
    <source>
        <dbReference type="SAM" id="MobiDB-lite"/>
    </source>
</evidence>
<dbReference type="PROSITE" id="PS01361">
    <property type="entry name" value="ZF_DOF_1"/>
    <property type="match status" value="1"/>
</dbReference>
<evidence type="ECO:0000256" key="1">
    <source>
        <dbReference type="ARBA" id="ARBA00022723"/>
    </source>
</evidence>
<keyword evidence="4 9" id="KW-0805">Transcription regulation</keyword>
<gene>
    <name evidence="12" type="ORF">G2W53_006810</name>
</gene>
<keyword evidence="5 8" id="KW-0238">DNA-binding</keyword>
<evidence type="ECO:0000256" key="6">
    <source>
        <dbReference type="ARBA" id="ARBA00023163"/>
    </source>
</evidence>
<dbReference type="PROSITE" id="PS50884">
    <property type="entry name" value="ZF_DOF_2"/>
    <property type="match status" value="1"/>
</dbReference>
<feature type="compositionally biased region" description="Low complexity" evidence="10">
    <location>
        <begin position="108"/>
        <end position="129"/>
    </location>
</feature>
<evidence type="ECO:0000256" key="2">
    <source>
        <dbReference type="ARBA" id="ARBA00022771"/>
    </source>
</evidence>
<dbReference type="OrthoDB" id="1927254at2759"/>
<dbReference type="PANTHER" id="PTHR31992:SF306">
    <property type="entry name" value="DOF ZINC FINGER PROTEIN DOF5.6"/>
    <property type="match status" value="1"/>
</dbReference>
<dbReference type="GO" id="GO:0008270">
    <property type="term" value="F:zinc ion binding"/>
    <property type="evidence" value="ECO:0007669"/>
    <property type="project" value="UniProtKB-KW"/>
</dbReference>